<evidence type="ECO:0000256" key="1">
    <source>
        <dbReference type="ARBA" id="ARBA00004141"/>
    </source>
</evidence>
<evidence type="ECO:0000256" key="2">
    <source>
        <dbReference type="ARBA" id="ARBA00022448"/>
    </source>
</evidence>
<evidence type="ECO:0000313" key="9">
    <source>
        <dbReference type="EMBL" id="PSR97619.1"/>
    </source>
</evidence>
<evidence type="ECO:0000256" key="3">
    <source>
        <dbReference type="ARBA" id="ARBA00022692"/>
    </source>
</evidence>
<dbReference type="SUPFAM" id="SSF103473">
    <property type="entry name" value="MFS general substrate transporter"/>
    <property type="match status" value="1"/>
</dbReference>
<gene>
    <name evidence="9" type="ORF">BD289DRAFT_383805</name>
</gene>
<dbReference type="OrthoDB" id="10262656at2759"/>
<feature type="transmembrane region" description="Helical" evidence="7">
    <location>
        <begin position="575"/>
        <end position="603"/>
    </location>
</feature>
<dbReference type="EMBL" id="KZ678389">
    <property type="protein sequence ID" value="PSR97619.1"/>
    <property type="molecule type" value="Genomic_DNA"/>
</dbReference>
<dbReference type="Proteomes" id="UP000241462">
    <property type="component" value="Unassembled WGS sequence"/>
</dbReference>
<feature type="domain" description="Major facilitator superfamily (MFS) profile" evidence="8">
    <location>
        <begin position="80"/>
        <end position="612"/>
    </location>
</feature>
<feature type="compositionally biased region" description="Low complexity" evidence="6">
    <location>
        <begin position="339"/>
        <end position="360"/>
    </location>
</feature>
<comment type="subcellular location">
    <subcellularLocation>
        <location evidence="1">Membrane</location>
        <topology evidence="1">Multi-pass membrane protein</topology>
    </subcellularLocation>
</comment>
<accession>A0A2T3AH85</accession>
<evidence type="ECO:0000256" key="6">
    <source>
        <dbReference type="SAM" id="MobiDB-lite"/>
    </source>
</evidence>
<dbReference type="GO" id="GO:0016020">
    <property type="term" value="C:membrane"/>
    <property type="evidence" value="ECO:0007669"/>
    <property type="project" value="UniProtKB-SubCell"/>
</dbReference>
<evidence type="ECO:0000256" key="5">
    <source>
        <dbReference type="ARBA" id="ARBA00023136"/>
    </source>
</evidence>
<dbReference type="GO" id="GO:0022857">
    <property type="term" value="F:transmembrane transporter activity"/>
    <property type="evidence" value="ECO:0007669"/>
    <property type="project" value="InterPro"/>
</dbReference>
<dbReference type="PROSITE" id="PS50850">
    <property type="entry name" value="MFS"/>
    <property type="match status" value="1"/>
</dbReference>
<evidence type="ECO:0000256" key="7">
    <source>
        <dbReference type="SAM" id="Phobius"/>
    </source>
</evidence>
<dbReference type="InParanoid" id="A0A2T3AH85"/>
<organism evidence="9 10">
    <name type="scientific">Coniella lustricola</name>
    <dbReference type="NCBI Taxonomy" id="2025994"/>
    <lineage>
        <taxon>Eukaryota</taxon>
        <taxon>Fungi</taxon>
        <taxon>Dikarya</taxon>
        <taxon>Ascomycota</taxon>
        <taxon>Pezizomycotina</taxon>
        <taxon>Sordariomycetes</taxon>
        <taxon>Sordariomycetidae</taxon>
        <taxon>Diaporthales</taxon>
        <taxon>Schizoparmaceae</taxon>
        <taxon>Coniella</taxon>
    </lineage>
</organism>
<feature type="transmembrane region" description="Helical" evidence="7">
    <location>
        <begin position="482"/>
        <end position="501"/>
    </location>
</feature>
<dbReference type="InterPro" id="IPR020846">
    <property type="entry name" value="MFS_dom"/>
</dbReference>
<keyword evidence="10" id="KW-1185">Reference proteome</keyword>
<keyword evidence="2" id="KW-0813">Transport</keyword>
<proteinExistence type="predicted"/>
<dbReference type="Gene3D" id="1.20.1250.20">
    <property type="entry name" value="MFS general substrate transporter like domains"/>
    <property type="match status" value="1"/>
</dbReference>
<name>A0A2T3AH85_9PEZI</name>
<keyword evidence="5 7" id="KW-0472">Membrane</keyword>
<feature type="transmembrane region" description="Helical" evidence="7">
    <location>
        <begin position="448"/>
        <end position="470"/>
    </location>
</feature>
<feature type="compositionally biased region" description="Basic and acidic residues" evidence="6">
    <location>
        <begin position="50"/>
        <end position="68"/>
    </location>
</feature>
<dbReference type="PANTHER" id="PTHR23504:SF6">
    <property type="entry name" value="MULTIDRUG TRANSPORTER, PUTATIVE (AFU_ORTHOLOGUE AFUA_4G08740)-RELATED"/>
    <property type="match status" value="1"/>
</dbReference>
<feature type="transmembrane region" description="Helical" evidence="7">
    <location>
        <begin position="254"/>
        <end position="276"/>
    </location>
</feature>
<protein>
    <submittedName>
        <fullName evidence="9">Major facilitator superfamily domain-containing protein</fullName>
    </submittedName>
</protein>
<evidence type="ECO:0000313" key="10">
    <source>
        <dbReference type="Proteomes" id="UP000241462"/>
    </source>
</evidence>
<feature type="transmembrane region" description="Helical" evidence="7">
    <location>
        <begin position="153"/>
        <end position="173"/>
    </location>
</feature>
<evidence type="ECO:0000256" key="4">
    <source>
        <dbReference type="ARBA" id="ARBA00022989"/>
    </source>
</evidence>
<feature type="transmembrane region" description="Helical" evidence="7">
    <location>
        <begin position="513"/>
        <end position="533"/>
    </location>
</feature>
<feature type="region of interest" description="Disordered" evidence="6">
    <location>
        <begin position="1"/>
        <end position="70"/>
    </location>
</feature>
<keyword evidence="3 7" id="KW-0812">Transmembrane</keyword>
<dbReference type="PANTHER" id="PTHR23504">
    <property type="entry name" value="MAJOR FACILITATOR SUPERFAMILY DOMAIN-CONTAINING PROTEIN 10"/>
    <property type="match status" value="1"/>
</dbReference>
<keyword evidence="4 7" id="KW-1133">Transmembrane helix</keyword>
<feature type="transmembrane region" description="Helical" evidence="7">
    <location>
        <begin position="211"/>
        <end position="234"/>
    </location>
</feature>
<feature type="region of interest" description="Disordered" evidence="6">
    <location>
        <begin position="339"/>
        <end position="374"/>
    </location>
</feature>
<feature type="transmembrane region" description="Helical" evidence="7">
    <location>
        <begin position="391"/>
        <end position="415"/>
    </location>
</feature>
<feature type="transmembrane region" description="Helical" evidence="7">
    <location>
        <begin position="179"/>
        <end position="199"/>
    </location>
</feature>
<dbReference type="InterPro" id="IPR011701">
    <property type="entry name" value="MFS"/>
</dbReference>
<reference evidence="9 10" key="1">
    <citation type="journal article" date="2018" name="Mycol. Prog.">
        <title>Coniella lustricola, a new species from submerged detritus.</title>
        <authorList>
            <person name="Raudabaugh D.B."/>
            <person name="Iturriaga T."/>
            <person name="Carver A."/>
            <person name="Mondo S."/>
            <person name="Pangilinan J."/>
            <person name="Lipzen A."/>
            <person name="He G."/>
            <person name="Amirebrahimi M."/>
            <person name="Grigoriev I.V."/>
            <person name="Miller A.N."/>
        </authorList>
    </citation>
    <scope>NUCLEOTIDE SEQUENCE [LARGE SCALE GENOMIC DNA]</scope>
    <source>
        <strain evidence="9 10">B22-T-1</strain>
    </source>
</reference>
<dbReference type="InterPro" id="IPR036259">
    <property type="entry name" value="MFS_trans_sf"/>
</dbReference>
<sequence length="623" mass="67786">MATNRRQADSLGPQIDTERGQDVQPPGDHGPRILIPPSQAPSPRILGADQESRATRGHHDDQPSKQKEAVSWNDLPHKQQLLVIVLTRLSEPLVQTSLQSYMFYQLKWFDPALPDSVISSQAGILHASFTGAQLFTAMLWGRVADSSRFGRKTVVLIGLMGTMLSCLGFGFSTTFWQALVFRSLGGITNGNVGVLRTMISELVREKKYQQRAFVLLPMTFNIGVIVGPILGGLLADPAKTYPSLFGESELLRRFPYALPNLVSALFLVTAALSAWLRLEETLDARADRRDYGIELGRRISAALSRWFSRGSPESVEYQPLTGSEEDGDTSLELEQSPIAPATSAQSSIPQQQQQQQHSPSSPSPTPTPPLGKRRPRYTQRLAFRRIFTRNVCVTVLTHSLLGFHVGTFNSLWFVFLSTPVYDPNSSSTPHRHLPFIFTGGLGLPPAKVGLAMSILGIIGITLQLFVYPALSARLGTVNCLRLFLLCFPVAYALLPFLALVPSTSPSPAPKSGLLVWMAIATVLWFQVVGRTFALPSSTILVNNCSPHPSVLGTLHGLAQSCTSAARTVGPVVCGYLYGAGLAGGVVGAVWWGLSCFAAVGWLASWMVQEGDGHEIWLEGDSEE</sequence>
<evidence type="ECO:0000259" key="8">
    <source>
        <dbReference type="PROSITE" id="PS50850"/>
    </source>
</evidence>
<dbReference type="Pfam" id="PF07690">
    <property type="entry name" value="MFS_1"/>
    <property type="match status" value="1"/>
</dbReference>
<dbReference type="AlphaFoldDB" id="A0A2T3AH85"/>